<dbReference type="GO" id="GO:0003700">
    <property type="term" value="F:DNA-binding transcription factor activity"/>
    <property type="evidence" value="ECO:0007669"/>
    <property type="project" value="InterPro"/>
</dbReference>
<dbReference type="PANTHER" id="PTHR30537">
    <property type="entry name" value="HTH-TYPE TRANSCRIPTIONAL REGULATOR"/>
    <property type="match status" value="1"/>
</dbReference>
<dbReference type="EMBL" id="QRDW01000002">
    <property type="protein sequence ID" value="RED52202.1"/>
    <property type="molecule type" value="Genomic_DNA"/>
</dbReference>
<dbReference type="Gene3D" id="3.40.190.10">
    <property type="entry name" value="Periplasmic binding protein-like II"/>
    <property type="match status" value="2"/>
</dbReference>
<gene>
    <name evidence="6" type="ORF">DFP90_102220</name>
</gene>
<evidence type="ECO:0000313" key="7">
    <source>
        <dbReference type="Proteomes" id="UP000256845"/>
    </source>
</evidence>
<evidence type="ECO:0000256" key="3">
    <source>
        <dbReference type="ARBA" id="ARBA00023125"/>
    </source>
</evidence>
<evidence type="ECO:0000259" key="5">
    <source>
        <dbReference type="PROSITE" id="PS50931"/>
    </source>
</evidence>
<sequence>MVNLRKKIPPLSALIAFEACARHLSFTRAADELGVTQVAISRQIKALEDHVGVKLFDRLHRAIRLNAQGQEFRDVLVPGLTRIADCVDGLQKGGGGNRLTVGTTTGFSAYWLMPRIAKFSSLHPEVELRFAVADQCVDLKASGIDLSIRYGNGAWPGLDSQFFCASHVRPLCAPSYWGDRPVTDDPRDLLGETLIDFDYVVDSSWANWFAHMGVDLEKDPATITTNAYTSMVQAVQNGQGIALLSAPLIQDLINSDALMEPSSLPPQELPGGYYLVQPRGAGECVARETFIEWIKAEMND</sequence>
<dbReference type="InterPro" id="IPR000847">
    <property type="entry name" value="LysR_HTH_N"/>
</dbReference>
<dbReference type="Pfam" id="PF03466">
    <property type="entry name" value="LysR_substrate"/>
    <property type="match status" value="1"/>
</dbReference>
<dbReference type="PANTHER" id="PTHR30537:SF74">
    <property type="entry name" value="HTH-TYPE TRANSCRIPTIONAL REGULATOR TRPI"/>
    <property type="match status" value="1"/>
</dbReference>
<dbReference type="Pfam" id="PF00126">
    <property type="entry name" value="HTH_1"/>
    <property type="match status" value="1"/>
</dbReference>
<comment type="similarity">
    <text evidence="1">Belongs to the LysR transcriptional regulatory family.</text>
</comment>
<dbReference type="InterPro" id="IPR036390">
    <property type="entry name" value="WH_DNA-bd_sf"/>
</dbReference>
<keyword evidence="4" id="KW-0804">Transcription</keyword>
<evidence type="ECO:0000256" key="4">
    <source>
        <dbReference type="ARBA" id="ARBA00023163"/>
    </source>
</evidence>
<proteinExistence type="inferred from homology"/>
<dbReference type="SUPFAM" id="SSF46785">
    <property type="entry name" value="Winged helix' DNA-binding domain"/>
    <property type="match status" value="1"/>
</dbReference>
<dbReference type="Gene3D" id="1.10.10.10">
    <property type="entry name" value="Winged helix-like DNA-binding domain superfamily/Winged helix DNA-binding domain"/>
    <property type="match status" value="1"/>
</dbReference>
<dbReference type="GO" id="GO:0043565">
    <property type="term" value="F:sequence-specific DNA binding"/>
    <property type="evidence" value="ECO:0007669"/>
    <property type="project" value="TreeGrafter"/>
</dbReference>
<dbReference type="InterPro" id="IPR058163">
    <property type="entry name" value="LysR-type_TF_proteobact-type"/>
</dbReference>
<keyword evidence="7" id="KW-1185">Reference proteome</keyword>
<protein>
    <submittedName>
        <fullName evidence="6">LysR family glycine cleavage system transcriptional activator</fullName>
    </submittedName>
</protein>
<accession>A0A3D9HRT0</accession>
<dbReference type="PROSITE" id="PS50931">
    <property type="entry name" value="HTH_LYSR"/>
    <property type="match status" value="1"/>
</dbReference>
<dbReference type="InterPro" id="IPR036388">
    <property type="entry name" value="WH-like_DNA-bd_sf"/>
</dbReference>
<dbReference type="GO" id="GO:0006351">
    <property type="term" value="P:DNA-templated transcription"/>
    <property type="evidence" value="ECO:0007669"/>
    <property type="project" value="TreeGrafter"/>
</dbReference>
<reference evidence="6 7" key="1">
    <citation type="submission" date="2018-07" db="EMBL/GenBank/DDBJ databases">
        <title>Genomic Encyclopedia of Type Strains, Phase III (KMG-III): the genomes of soil and plant-associated and newly described type strains.</title>
        <authorList>
            <person name="Whitman W."/>
        </authorList>
    </citation>
    <scope>NUCLEOTIDE SEQUENCE [LARGE SCALE GENOMIC DNA]</scope>
    <source>
        <strain evidence="6 7">CECT 8488</strain>
    </source>
</reference>
<comment type="caution">
    <text evidence="6">The sequence shown here is derived from an EMBL/GenBank/DDBJ whole genome shotgun (WGS) entry which is preliminary data.</text>
</comment>
<name>A0A3D9HRT0_9PROT</name>
<dbReference type="CDD" id="cd08432">
    <property type="entry name" value="PBP2_GcdR_TrpI_HvrB_AmpR_like"/>
    <property type="match status" value="1"/>
</dbReference>
<evidence type="ECO:0000256" key="1">
    <source>
        <dbReference type="ARBA" id="ARBA00009437"/>
    </source>
</evidence>
<feature type="domain" description="HTH lysR-type" evidence="5">
    <location>
        <begin position="9"/>
        <end position="66"/>
    </location>
</feature>
<dbReference type="RefSeq" id="WP_147300964.1">
    <property type="nucleotide sequence ID" value="NZ_QRDW01000002.1"/>
</dbReference>
<dbReference type="AlphaFoldDB" id="A0A3D9HRT0"/>
<evidence type="ECO:0000313" key="6">
    <source>
        <dbReference type="EMBL" id="RED52202.1"/>
    </source>
</evidence>
<dbReference type="PRINTS" id="PR00039">
    <property type="entry name" value="HTHLYSR"/>
</dbReference>
<dbReference type="OrthoDB" id="9794694at2"/>
<keyword evidence="3" id="KW-0238">DNA-binding</keyword>
<organism evidence="6 7">
    <name type="scientific">Aestuariispira insulae</name>
    <dbReference type="NCBI Taxonomy" id="1461337"/>
    <lineage>
        <taxon>Bacteria</taxon>
        <taxon>Pseudomonadati</taxon>
        <taxon>Pseudomonadota</taxon>
        <taxon>Alphaproteobacteria</taxon>
        <taxon>Rhodospirillales</taxon>
        <taxon>Kiloniellaceae</taxon>
        <taxon>Aestuariispira</taxon>
    </lineage>
</organism>
<dbReference type="Proteomes" id="UP000256845">
    <property type="component" value="Unassembled WGS sequence"/>
</dbReference>
<keyword evidence="2" id="KW-0805">Transcription regulation</keyword>
<dbReference type="InterPro" id="IPR005119">
    <property type="entry name" value="LysR_subst-bd"/>
</dbReference>
<evidence type="ECO:0000256" key="2">
    <source>
        <dbReference type="ARBA" id="ARBA00023015"/>
    </source>
</evidence>
<dbReference type="SUPFAM" id="SSF53850">
    <property type="entry name" value="Periplasmic binding protein-like II"/>
    <property type="match status" value="1"/>
</dbReference>